<protein>
    <submittedName>
        <fullName evidence="9">ABC transporter permease</fullName>
    </submittedName>
</protein>
<sequence>MSSSRSGYVWGVLTLLAVWQVGAWWAGESVLAGPATVLAKLASEARTQKFWHHVGSSSIRVFAALVVSFVSAVPLGLFLGSNARADRLARPLIYLTYPVPKIVLLPLVLLIFGLGDMGKIAMLSLILFFQLLITTRDAARAVPRSARYALFSLGGTKRHLFAHVIWPSTLPAVFTALRIATGTVVAVLFFVESIGTRYGMGFYILDAWGRADVPQIFVGIVVLALMGVILYETFDILERVFCKWSQL</sequence>
<proteinExistence type="inferred from homology"/>
<keyword evidence="3" id="KW-1003">Cell membrane</keyword>
<dbReference type="EMBL" id="JACRDE010000409">
    <property type="protein sequence ID" value="MBI5250929.1"/>
    <property type="molecule type" value="Genomic_DNA"/>
</dbReference>
<organism evidence="9 10">
    <name type="scientific">Desulfomonile tiedjei</name>
    <dbReference type="NCBI Taxonomy" id="2358"/>
    <lineage>
        <taxon>Bacteria</taxon>
        <taxon>Pseudomonadati</taxon>
        <taxon>Thermodesulfobacteriota</taxon>
        <taxon>Desulfomonilia</taxon>
        <taxon>Desulfomonilales</taxon>
        <taxon>Desulfomonilaceae</taxon>
        <taxon>Desulfomonile</taxon>
    </lineage>
</organism>
<dbReference type="PANTHER" id="PTHR30151:SF0">
    <property type="entry name" value="ABC TRANSPORTER PERMEASE PROTEIN MJ0413-RELATED"/>
    <property type="match status" value="1"/>
</dbReference>
<evidence type="ECO:0000256" key="7">
    <source>
        <dbReference type="RuleBase" id="RU363032"/>
    </source>
</evidence>
<dbReference type="AlphaFoldDB" id="A0A9D6V4Y9"/>
<dbReference type="SUPFAM" id="SSF161098">
    <property type="entry name" value="MetI-like"/>
    <property type="match status" value="1"/>
</dbReference>
<dbReference type="CDD" id="cd06261">
    <property type="entry name" value="TM_PBP2"/>
    <property type="match status" value="1"/>
</dbReference>
<comment type="similarity">
    <text evidence="7">Belongs to the binding-protein-dependent transport system permease family.</text>
</comment>
<name>A0A9D6V4Y9_9BACT</name>
<evidence type="ECO:0000313" key="9">
    <source>
        <dbReference type="EMBL" id="MBI5250929.1"/>
    </source>
</evidence>
<dbReference type="PROSITE" id="PS50928">
    <property type="entry name" value="ABC_TM1"/>
    <property type="match status" value="1"/>
</dbReference>
<evidence type="ECO:0000256" key="2">
    <source>
        <dbReference type="ARBA" id="ARBA00022448"/>
    </source>
</evidence>
<dbReference type="InterPro" id="IPR035906">
    <property type="entry name" value="MetI-like_sf"/>
</dbReference>
<evidence type="ECO:0000256" key="6">
    <source>
        <dbReference type="ARBA" id="ARBA00023136"/>
    </source>
</evidence>
<keyword evidence="2 7" id="KW-0813">Transport</keyword>
<comment type="caution">
    <text evidence="9">The sequence shown here is derived from an EMBL/GenBank/DDBJ whole genome shotgun (WGS) entry which is preliminary data.</text>
</comment>
<comment type="subcellular location">
    <subcellularLocation>
        <location evidence="1 7">Cell membrane</location>
        <topology evidence="1 7">Multi-pass membrane protein</topology>
    </subcellularLocation>
</comment>
<keyword evidence="5 7" id="KW-1133">Transmembrane helix</keyword>
<feature type="domain" description="ABC transmembrane type-1" evidence="8">
    <location>
        <begin position="54"/>
        <end position="238"/>
    </location>
</feature>
<dbReference type="InterPro" id="IPR000515">
    <property type="entry name" value="MetI-like"/>
</dbReference>
<evidence type="ECO:0000256" key="5">
    <source>
        <dbReference type="ARBA" id="ARBA00022989"/>
    </source>
</evidence>
<dbReference type="PANTHER" id="PTHR30151">
    <property type="entry name" value="ALKANE SULFONATE ABC TRANSPORTER-RELATED, MEMBRANE SUBUNIT"/>
    <property type="match status" value="1"/>
</dbReference>
<keyword evidence="4 7" id="KW-0812">Transmembrane</keyword>
<gene>
    <name evidence="9" type="ORF">HY912_15685</name>
</gene>
<evidence type="ECO:0000313" key="10">
    <source>
        <dbReference type="Proteomes" id="UP000807825"/>
    </source>
</evidence>
<evidence type="ECO:0000256" key="3">
    <source>
        <dbReference type="ARBA" id="ARBA00022475"/>
    </source>
</evidence>
<feature type="transmembrane region" description="Helical" evidence="7">
    <location>
        <begin position="92"/>
        <end position="114"/>
    </location>
</feature>
<evidence type="ECO:0000256" key="1">
    <source>
        <dbReference type="ARBA" id="ARBA00004651"/>
    </source>
</evidence>
<dbReference type="Proteomes" id="UP000807825">
    <property type="component" value="Unassembled WGS sequence"/>
</dbReference>
<evidence type="ECO:0000259" key="8">
    <source>
        <dbReference type="PROSITE" id="PS50928"/>
    </source>
</evidence>
<dbReference type="Gene3D" id="1.10.3720.10">
    <property type="entry name" value="MetI-like"/>
    <property type="match status" value="1"/>
</dbReference>
<accession>A0A9D6V4Y9</accession>
<feature type="transmembrane region" description="Helical" evidence="7">
    <location>
        <begin position="7"/>
        <end position="26"/>
    </location>
</feature>
<dbReference type="Pfam" id="PF00528">
    <property type="entry name" value="BPD_transp_1"/>
    <property type="match status" value="1"/>
</dbReference>
<dbReference type="GO" id="GO:0005886">
    <property type="term" value="C:plasma membrane"/>
    <property type="evidence" value="ECO:0007669"/>
    <property type="project" value="UniProtKB-SubCell"/>
</dbReference>
<dbReference type="GO" id="GO:0055085">
    <property type="term" value="P:transmembrane transport"/>
    <property type="evidence" value="ECO:0007669"/>
    <property type="project" value="InterPro"/>
</dbReference>
<reference evidence="9" key="1">
    <citation type="submission" date="2020-07" db="EMBL/GenBank/DDBJ databases">
        <title>Huge and variable diversity of episymbiotic CPR bacteria and DPANN archaea in groundwater ecosystems.</title>
        <authorList>
            <person name="He C.Y."/>
            <person name="Keren R."/>
            <person name="Whittaker M."/>
            <person name="Farag I.F."/>
            <person name="Doudna J."/>
            <person name="Cate J.H.D."/>
            <person name="Banfield J.F."/>
        </authorList>
    </citation>
    <scope>NUCLEOTIDE SEQUENCE</scope>
    <source>
        <strain evidence="9">NC_groundwater_1664_Pr3_B-0.1um_52_9</strain>
    </source>
</reference>
<feature type="transmembrane region" description="Helical" evidence="7">
    <location>
        <begin position="59"/>
        <end position="80"/>
    </location>
</feature>
<keyword evidence="6 7" id="KW-0472">Membrane</keyword>
<feature type="transmembrane region" description="Helical" evidence="7">
    <location>
        <begin position="160"/>
        <end position="191"/>
    </location>
</feature>
<feature type="transmembrane region" description="Helical" evidence="7">
    <location>
        <begin position="211"/>
        <end position="231"/>
    </location>
</feature>
<evidence type="ECO:0000256" key="4">
    <source>
        <dbReference type="ARBA" id="ARBA00022692"/>
    </source>
</evidence>